<dbReference type="STRING" id="570156.AOG27_13090"/>
<reference evidence="6 7" key="1">
    <citation type="submission" date="2015-09" db="EMBL/GenBank/DDBJ databases">
        <title>Draft Genome Sequence of Pseudoalteromonas lipolytica UCD-48B.</title>
        <authorList>
            <person name="Krusor M."/>
            <person name="Coil D.A."/>
            <person name="Lang J.M."/>
            <person name="Eisen J.A."/>
            <person name="Alexiev A."/>
        </authorList>
    </citation>
    <scope>NUCLEOTIDE SEQUENCE [LARGE SCALE GENOMIC DNA]</scope>
    <source>
        <strain evidence="6 7">UCD-48B</strain>
    </source>
</reference>
<dbReference type="GO" id="GO:0000156">
    <property type="term" value="F:phosphorelay response regulator activity"/>
    <property type="evidence" value="ECO:0007669"/>
    <property type="project" value="TreeGrafter"/>
</dbReference>
<dbReference type="GO" id="GO:0005829">
    <property type="term" value="C:cytosol"/>
    <property type="evidence" value="ECO:0007669"/>
    <property type="project" value="TreeGrafter"/>
</dbReference>
<dbReference type="SMART" id="SM00448">
    <property type="entry name" value="REC"/>
    <property type="match status" value="1"/>
</dbReference>
<dbReference type="InterPro" id="IPR001867">
    <property type="entry name" value="OmpR/PhoB-type_DNA-bd"/>
</dbReference>
<dbReference type="PROSITE" id="PS50110">
    <property type="entry name" value="RESPONSE_REGULATORY"/>
    <property type="match status" value="1"/>
</dbReference>
<dbReference type="Gene3D" id="1.10.10.10">
    <property type="entry name" value="Winged helix-like DNA-binding domain superfamily/Winged helix DNA-binding domain"/>
    <property type="match status" value="1"/>
</dbReference>
<dbReference type="PROSITE" id="PS51755">
    <property type="entry name" value="OMPR_PHOB"/>
    <property type="match status" value="1"/>
</dbReference>
<feature type="domain" description="Response regulatory" evidence="4">
    <location>
        <begin position="3"/>
        <end position="116"/>
    </location>
</feature>
<dbReference type="SUPFAM" id="SSF52172">
    <property type="entry name" value="CheY-like"/>
    <property type="match status" value="1"/>
</dbReference>
<dbReference type="Gene3D" id="6.10.250.690">
    <property type="match status" value="1"/>
</dbReference>
<feature type="DNA-binding region" description="OmpR/PhoB-type" evidence="3">
    <location>
        <begin position="123"/>
        <end position="222"/>
    </location>
</feature>
<dbReference type="GO" id="GO:0000976">
    <property type="term" value="F:transcription cis-regulatory region binding"/>
    <property type="evidence" value="ECO:0007669"/>
    <property type="project" value="TreeGrafter"/>
</dbReference>
<dbReference type="Pfam" id="PF00486">
    <property type="entry name" value="Trans_reg_C"/>
    <property type="match status" value="1"/>
</dbReference>
<dbReference type="CDD" id="cd00383">
    <property type="entry name" value="trans_reg_C"/>
    <property type="match status" value="1"/>
</dbReference>
<dbReference type="InterPro" id="IPR039420">
    <property type="entry name" value="WalR-like"/>
</dbReference>
<dbReference type="PANTHER" id="PTHR48111:SF50">
    <property type="entry name" value="KDP OPERON TRANSCRIPTIONAL REGULATORY PROTEIN KDPE"/>
    <property type="match status" value="1"/>
</dbReference>
<evidence type="ECO:0000259" key="5">
    <source>
        <dbReference type="PROSITE" id="PS51755"/>
    </source>
</evidence>
<keyword evidence="1 3" id="KW-0238">DNA-binding</keyword>
<evidence type="ECO:0000256" key="2">
    <source>
        <dbReference type="PROSITE-ProRule" id="PRU00169"/>
    </source>
</evidence>
<protein>
    <submittedName>
        <fullName evidence="6">Transcriptional regulator</fullName>
    </submittedName>
</protein>
<dbReference type="InterPro" id="IPR011006">
    <property type="entry name" value="CheY-like_superfamily"/>
</dbReference>
<dbReference type="InterPro" id="IPR036388">
    <property type="entry name" value="WH-like_DNA-bd_sf"/>
</dbReference>
<feature type="domain" description="OmpR/PhoB-type" evidence="5">
    <location>
        <begin position="123"/>
        <end position="222"/>
    </location>
</feature>
<dbReference type="AlphaFoldDB" id="A0A0P7EIC2"/>
<evidence type="ECO:0000256" key="1">
    <source>
        <dbReference type="ARBA" id="ARBA00023125"/>
    </source>
</evidence>
<accession>A0A0P7EIC2</accession>
<dbReference type="RefSeq" id="WP_054553464.1">
    <property type="nucleotide sequence ID" value="NZ_LJTC01000008.1"/>
</dbReference>
<gene>
    <name evidence="6" type="ORF">AOG27_13090</name>
</gene>
<dbReference type="Pfam" id="PF00072">
    <property type="entry name" value="Response_reg"/>
    <property type="match status" value="1"/>
</dbReference>
<feature type="modified residue" description="4-aspartylphosphate" evidence="2">
    <location>
        <position position="52"/>
    </location>
</feature>
<evidence type="ECO:0000313" key="6">
    <source>
        <dbReference type="EMBL" id="KPM83012.1"/>
    </source>
</evidence>
<comment type="caution">
    <text evidence="6">The sequence shown here is derived from an EMBL/GenBank/DDBJ whole genome shotgun (WGS) entry which is preliminary data.</text>
</comment>
<dbReference type="SMART" id="SM00862">
    <property type="entry name" value="Trans_reg_C"/>
    <property type="match status" value="1"/>
</dbReference>
<dbReference type="PATRIC" id="fig|570156.3.peg.3719"/>
<evidence type="ECO:0000256" key="3">
    <source>
        <dbReference type="PROSITE-ProRule" id="PRU01091"/>
    </source>
</evidence>
<dbReference type="Gene3D" id="3.40.50.2300">
    <property type="match status" value="1"/>
</dbReference>
<name>A0A0P7EIC2_9GAMM</name>
<dbReference type="Proteomes" id="UP000050378">
    <property type="component" value="Unassembled WGS sequence"/>
</dbReference>
<proteinExistence type="predicted"/>
<evidence type="ECO:0000259" key="4">
    <source>
        <dbReference type="PROSITE" id="PS50110"/>
    </source>
</evidence>
<dbReference type="OrthoDB" id="9802426at2"/>
<sequence>MANILVLEDSPPLQSFLKTLLKASDHEVSVCAKGLDAFALLSQQQFDLVLLDLGLLDMDGQDWLVEFRQWSLLPVLVLSARDGETEKVTALDNGANDYLTKPFSANELLARIRVLLRTQTTPSLTLQCGDIHIDPHKHVVRKGAEEVKLTKKEYAILLLLFQQKDKVLTHNAILSEVWGEQYINRPEYVRVHIGQLRQKLEQNAASPKHILTEPAVGYRLVE</sequence>
<dbReference type="EMBL" id="LJTC01000008">
    <property type="protein sequence ID" value="KPM83012.1"/>
    <property type="molecule type" value="Genomic_DNA"/>
</dbReference>
<dbReference type="GO" id="GO:0006355">
    <property type="term" value="P:regulation of DNA-templated transcription"/>
    <property type="evidence" value="ECO:0007669"/>
    <property type="project" value="InterPro"/>
</dbReference>
<evidence type="ECO:0000313" key="7">
    <source>
        <dbReference type="Proteomes" id="UP000050378"/>
    </source>
</evidence>
<keyword evidence="2" id="KW-0597">Phosphoprotein</keyword>
<dbReference type="PANTHER" id="PTHR48111">
    <property type="entry name" value="REGULATOR OF RPOS"/>
    <property type="match status" value="1"/>
</dbReference>
<organism evidence="6 7">
    <name type="scientific">Pseudoalteromonas lipolytica</name>
    <dbReference type="NCBI Taxonomy" id="570156"/>
    <lineage>
        <taxon>Bacteria</taxon>
        <taxon>Pseudomonadati</taxon>
        <taxon>Pseudomonadota</taxon>
        <taxon>Gammaproteobacteria</taxon>
        <taxon>Alteromonadales</taxon>
        <taxon>Pseudoalteromonadaceae</taxon>
        <taxon>Pseudoalteromonas</taxon>
    </lineage>
</organism>
<dbReference type="InterPro" id="IPR001789">
    <property type="entry name" value="Sig_transdc_resp-reg_receiver"/>
</dbReference>
<dbReference type="GO" id="GO:0032993">
    <property type="term" value="C:protein-DNA complex"/>
    <property type="evidence" value="ECO:0007669"/>
    <property type="project" value="TreeGrafter"/>
</dbReference>